<comment type="caution">
    <text evidence="5">The sequence shown here is derived from an EMBL/GenBank/DDBJ whole genome shotgun (WGS) entry which is preliminary data.</text>
</comment>
<dbReference type="GO" id="GO:0016788">
    <property type="term" value="F:hydrolase activity, acting on ester bonds"/>
    <property type="evidence" value="ECO:0007669"/>
    <property type="project" value="InterPro"/>
</dbReference>
<proteinExistence type="predicted"/>
<evidence type="ECO:0000313" key="6">
    <source>
        <dbReference type="Proteomes" id="UP000601587"/>
    </source>
</evidence>
<evidence type="ECO:0000259" key="4">
    <source>
        <dbReference type="SMART" id="SM00990"/>
    </source>
</evidence>
<evidence type="ECO:0000256" key="2">
    <source>
        <dbReference type="ARBA" id="ARBA00022722"/>
    </source>
</evidence>
<dbReference type="InterPro" id="IPR011856">
    <property type="entry name" value="tRNA_endonuc-like_dom_sf"/>
</dbReference>
<dbReference type="GO" id="GO:0003676">
    <property type="term" value="F:nucleic acid binding"/>
    <property type="evidence" value="ECO:0007669"/>
    <property type="project" value="InterPro"/>
</dbReference>
<gene>
    <name evidence="5" type="ORF">IMAU50013_00459</name>
</gene>
<protein>
    <recommendedName>
        <fullName evidence="4">VRR-NUC domain-containing protein</fullName>
    </recommendedName>
</protein>
<dbReference type="InterPro" id="IPR014883">
    <property type="entry name" value="VRR_NUC"/>
</dbReference>
<sequence>MASEEHEIQKAIMVALSQHKCSVFRTNVGKVQTIDHRWFDAGLPQGHPDLYGWRWVDNQVFYIEVKNKTGKPREDQIRFHEFLTSHKVIHGIARSAKDALMIVDGAIVGYGYDDYGSEAQ</sequence>
<name>A0A9Q5G2Z5_LACHE</name>
<dbReference type="AlphaFoldDB" id="A0A9Q5G2Z5"/>
<keyword evidence="2" id="KW-0540">Nuclease</keyword>
<evidence type="ECO:0000256" key="1">
    <source>
        <dbReference type="ARBA" id="ARBA00001946"/>
    </source>
</evidence>
<dbReference type="Proteomes" id="UP000601587">
    <property type="component" value="Unassembled WGS sequence"/>
</dbReference>
<feature type="domain" description="VRR-NUC" evidence="4">
    <location>
        <begin position="3"/>
        <end position="97"/>
    </location>
</feature>
<keyword evidence="3" id="KW-0378">Hydrolase</keyword>
<comment type="cofactor">
    <cofactor evidence="1">
        <name>Mg(2+)</name>
        <dbReference type="ChEBI" id="CHEBI:18420"/>
    </cofactor>
</comment>
<organism evidence="5 6">
    <name type="scientific">Lactobacillus helveticus</name>
    <name type="common">Lactobacillus suntoryeus</name>
    <dbReference type="NCBI Taxonomy" id="1587"/>
    <lineage>
        <taxon>Bacteria</taxon>
        <taxon>Bacillati</taxon>
        <taxon>Bacillota</taxon>
        <taxon>Bacilli</taxon>
        <taxon>Lactobacillales</taxon>
        <taxon>Lactobacillaceae</taxon>
        <taxon>Lactobacillus</taxon>
    </lineage>
</organism>
<evidence type="ECO:0000313" key="5">
    <source>
        <dbReference type="EMBL" id="NRN90933.1"/>
    </source>
</evidence>
<evidence type="ECO:0000256" key="3">
    <source>
        <dbReference type="ARBA" id="ARBA00022801"/>
    </source>
</evidence>
<dbReference type="Gene3D" id="3.40.1350.10">
    <property type="match status" value="1"/>
</dbReference>
<dbReference type="SMART" id="SM00990">
    <property type="entry name" value="VRR_NUC"/>
    <property type="match status" value="1"/>
</dbReference>
<dbReference type="RefSeq" id="WP_173004041.1">
    <property type="nucleotide sequence ID" value="NZ_WCGB01000005.1"/>
</dbReference>
<reference evidence="5" key="1">
    <citation type="submission" date="2019-09" db="EMBL/GenBank/DDBJ databases">
        <title>Comparative genomic analysis of Lactobacillus helveticus.</title>
        <authorList>
            <person name="Zhang H."/>
            <person name="Chen Y."/>
            <person name="Zhong Z."/>
        </authorList>
    </citation>
    <scope>NUCLEOTIDE SEQUENCE</scope>
    <source>
        <strain evidence="5">IMAU50013</strain>
    </source>
</reference>
<dbReference type="Pfam" id="PF08774">
    <property type="entry name" value="VRR_NUC"/>
    <property type="match status" value="1"/>
</dbReference>
<accession>A0A9Q5G2Z5</accession>
<dbReference type="GO" id="GO:0004518">
    <property type="term" value="F:nuclease activity"/>
    <property type="evidence" value="ECO:0007669"/>
    <property type="project" value="UniProtKB-KW"/>
</dbReference>
<dbReference type="EMBL" id="WCGB01000005">
    <property type="protein sequence ID" value="NRN90933.1"/>
    <property type="molecule type" value="Genomic_DNA"/>
</dbReference>